<feature type="transmembrane region" description="Helical" evidence="1">
    <location>
        <begin position="206"/>
        <end position="225"/>
    </location>
</feature>
<keyword evidence="1" id="KW-1133">Transmembrane helix</keyword>
<keyword evidence="1" id="KW-0472">Membrane</keyword>
<feature type="transmembrane region" description="Helical" evidence="1">
    <location>
        <begin position="101"/>
        <end position="119"/>
    </location>
</feature>
<dbReference type="AlphaFoldDB" id="A0A2T2XHI0"/>
<dbReference type="PANTHER" id="PTHR36111:SF2">
    <property type="entry name" value="INNER MEMBRANE PROTEIN"/>
    <property type="match status" value="1"/>
</dbReference>
<evidence type="ECO:0000256" key="1">
    <source>
        <dbReference type="SAM" id="Phobius"/>
    </source>
</evidence>
<dbReference type="PANTHER" id="PTHR36111">
    <property type="entry name" value="INNER MEMBRANE PROTEIN-RELATED"/>
    <property type="match status" value="1"/>
</dbReference>
<accession>A0A2T2XHI0</accession>
<evidence type="ECO:0000313" key="2">
    <source>
        <dbReference type="EMBL" id="PSR33953.1"/>
    </source>
</evidence>
<feature type="transmembrane region" description="Helical" evidence="1">
    <location>
        <begin position="36"/>
        <end position="56"/>
    </location>
</feature>
<comment type="caution">
    <text evidence="2">The sequence shown here is derived from an EMBL/GenBank/DDBJ whole genome shotgun (WGS) entry which is preliminary data.</text>
</comment>
<keyword evidence="1" id="KW-0812">Transmembrane</keyword>
<proteinExistence type="predicted"/>
<dbReference type="InterPro" id="IPR007563">
    <property type="entry name" value="DUF554"/>
</dbReference>
<organism evidence="2 3">
    <name type="scientific">Sulfobacillus benefaciens</name>
    <dbReference type="NCBI Taxonomy" id="453960"/>
    <lineage>
        <taxon>Bacteria</taxon>
        <taxon>Bacillati</taxon>
        <taxon>Bacillota</taxon>
        <taxon>Clostridia</taxon>
        <taxon>Eubacteriales</taxon>
        <taxon>Clostridiales Family XVII. Incertae Sedis</taxon>
        <taxon>Sulfobacillus</taxon>
    </lineage>
</organism>
<feature type="transmembrane region" description="Helical" evidence="1">
    <location>
        <begin position="181"/>
        <end position="200"/>
    </location>
</feature>
<dbReference type="Pfam" id="PF04474">
    <property type="entry name" value="DUF554"/>
    <property type="match status" value="1"/>
</dbReference>
<protein>
    <submittedName>
        <fullName evidence="2">DUF554 domain-containing protein</fullName>
    </submittedName>
</protein>
<sequence length="233" mass="24300">MSHVTGVIINGVGILLGSGLGMLWGHRLHSQFREQAMRLIGMVVILIGLKMAWPLTDPVNTLLSLIVGGWIGSLLGVNAALDRFGVWAESKAGRTGFSKGFIAATLIFNVGAMAILGALQEGLTGRYSILATKAVLDGTTSLLLTTVAGWGVIVAAIPTVVYEGVLSLLAGDVKDALQGALMQDVSVVGGLIIATIGFNFLLDRTVINIGDLLPALVVTLALGWVKMHGLSFL</sequence>
<dbReference type="Proteomes" id="UP000242972">
    <property type="component" value="Unassembled WGS sequence"/>
</dbReference>
<feature type="transmembrane region" description="Helical" evidence="1">
    <location>
        <begin position="147"/>
        <end position="169"/>
    </location>
</feature>
<gene>
    <name evidence="2" type="ORF">C7B46_07500</name>
</gene>
<name>A0A2T2XHI0_9FIRM</name>
<evidence type="ECO:0000313" key="3">
    <source>
        <dbReference type="Proteomes" id="UP000242972"/>
    </source>
</evidence>
<feature type="transmembrane region" description="Helical" evidence="1">
    <location>
        <begin position="62"/>
        <end position="81"/>
    </location>
</feature>
<reference evidence="2 3" key="1">
    <citation type="journal article" date="2014" name="BMC Genomics">
        <title>Comparison of environmental and isolate Sulfobacillus genomes reveals diverse carbon, sulfur, nitrogen, and hydrogen metabolisms.</title>
        <authorList>
            <person name="Justice N.B."/>
            <person name="Norman A."/>
            <person name="Brown C.T."/>
            <person name="Singh A."/>
            <person name="Thomas B.C."/>
            <person name="Banfield J.F."/>
        </authorList>
    </citation>
    <scope>NUCLEOTIDE SEQUENCE [LARGE SCALE GENOMIC DNA]</scope>
    <source>
        <strain evidence="2">AMDSBA4</strain>
    </source>
</reference>
<dbReference type="EMBL" id="PXYW01000014">
    <property type="protein sequence ID" value="PSR33953.1"/>
    <property type="molecule type" value="Genomic_DNA"/>
</dbReference>
<feature type="transmembrane region" description="Helical" evidence="1">
    <location>
        <begin position="6"/>
        <end position="24"/>
    </location>
</feature>